<dbReference type="Proteomes" id="UP000238375">
    <property type="component" value="Unassembled WGS sequence"/>
</dbReference>
<organism evidence="3 4">
    <name type="scientific">Spirosoma oryzae</name>
    <dbReference type="NCBI Taxonomy" id="1469603"/>
    <lineage>
        <taxon>Bacteria</taxon>
        <taxon>Pseudomonadati</taxon>
        <taxon>Bacteroidota</taxon>
        <taxon>Cytophagia</taxon>
        <taxon>Cytophagales</taxon>
        <taxon>Cytophagaceae</taxon>
        <taxon>Spirosoma</taxon>
    </lineage>
</organism>
<evidence type="ECO:0000256" key="1">
    <source>
        <dbReference type="SAM" id="MobiDB-lite"/>
    </source>
</evidence>
<keyword evidence="2" id="KW-0732">Signal</keyword>
<dbReference type="AlphaFoldDB" id="A0A2T0SL55"/>
<feature type="region of interest" description="Disordered" evidence="1">
    <location>
        <begin position="248"/>
        <end position="267"/>
    </location>
</feature>
<protein>
    <recommendedName>
        <fullName evidence="5">Outer membrane protein with beta-barrel domain</fullName>
    </recommendedName>
</protein>
<evidence type="ECO:0000313" key="3">
    <source>
        <dbReference type="EMBL" id="PRY34142.1"/>
    </source>
</evidence>
<keyword evidence="4" id="KW-1185">Reference proteome</keyword>
<evidence type="ECO:0008006" key="5">
    <source>
        <dbReference type="Google" id="ProtNLM"/>
    </source>
</evidence>
<reference evidence="3 4" key="1">
    <citation type="submission" date="2018-03" db="EMBL/GenBank/DDBJ databases">
        <title>Genomic Encyclopedia of Archaeal and Bacterial Type Strains, Phase II (KMG-II): from individual species to whole genera.</title>
        <authorList>
            <person name="Goeker M."/>
        </authorList>
    </citation>
    <scope>NUCLEOTIDE SEQUENCE [LARGE SCALE GENOMIC DNA]</scope>
    <source>
        <strain evidence="3 4">DSM 28354</strain>
    </source>
</reference>
<feature type="chain" id="PRO_5015443334" description="Outer membrane protein with beta-barrel domain" evidence="2">
    <location>
        <begin position="17"/>
        <end position="267"/>
    </location>
</feature>
<dbReference type="RefSeq" id="WP_245882387.1">
    <property type="nucleotide sequence ID" value="NZ_PVTE01000018.1"/>
</dbReference>
<evidence type="ECO:0000313" key="4">
    <source>
        <dbReference type="Proteomes" id="UP000238375"/>
    </source>
</evidence>
<gene>
    <name evidence="3" type="ORF">CLV58_11813</name>
</gene>
<dbReference type="EMBL" id="PVTE01000018">
    <property type="protein sequence ID" value="PRY34142.1"/>
    <property type="molecule type" value="Genomic_DNA"/>
</dbReference>
<accession>A0A2T0SL55</accession>
<feature type="signal peptide" evidence="2">
    <location>
        <begin position="1"/>
        <end position="16"/>
    </location>
</feature>
<evidence type="ECO:0000256" key="2">
    <source>
        <dbReference type="SAM" id="SignalP"/>
    </source>
</evidence>
<comment type="caution">
    <text evidence="3">The sequence shown here is derived from an EMBL/GenBank/DDBJ whole genome shotgun (WGS) entry which is preliminary data.</text>
</comment>
<proteinExistence type="predicted"/>
<sequence length="267" mass="30737">MILLLTWLSSFLPGFIADSATAVSATRLADAAALPYTAAPPFDTLKTDTTRRLKAYLAPAFNLDFRDSFLEKQHVNVWGINAGIEFGLKKHQLTLGYYWISYATYLKLIDWRRDAARRINLGYYTRTDMWFVSLLYWRNIINDRRWMVSVPVEVGGGVAYAIPRDLRQDQPINRTRRDFFVPVQAGAYAQWKATRWVGLSVQIGYRVSVFQTAIDQNFNGSYYSVGATIYPALATDFWRFIRHKDRISPVHPPRPRTEKQPTGVPMK</sequence>
<name>A0A2T0SL55_9BACT</name>